<comment type="caution">
    <text evidence="2">The sequence shown here is derived from an EMBL/GenBank/DDBJ whole genome shotgun (WGS) entry which is preliminary data.</text>
</comment>
<dbReference type="AlphaFoldDB" id="A0A073JWQ2"/>
<gene>
    <name evidence="2" type="ORF">BAMA_03835</name>
</gene>
<keyword evidence="1" id="KW-1133">Transmembrane helix</keyword>
<proteinExistence type="predicted"/>
<feature type="transmembrane region" description="Helical" evidence="1">
    <location>
        <begin position="42"/>
        <end position="60"/>
    </location>
</feature>
<name>A0A073JWQ2_9BACI</name>
<dbReference type="OrthoDB" id="2890027at2"/>
<dbReference type="Proteomes" id="UP000027822">
    <property type="component" value="Unassembled WGS sequence"/>
</dbReference>
<evidence type="ECO:0008006" key="4">
    <source>
        <dbReference type="Google" id="ProtNLM"/>
    </source>
</evidence>
<organism evidence="2 3">
    <name type="scientific">Bacillus manliponensis</name>
    <dbReference type="NCBI Taxonomy" id="574376"/>
    <lineage>
        <taxon>Bacteria</taxon>
        <taxon>Bacillati</taxon>
        <taxon>Bacillota</taxon>
        <taxon>Bacilli</taxon>
        <taxon>Bacillales</taxon>
        <taxon>Bacillaceae</taxon>
        <taxon>Bacillus</taxon>
        <taxon>Bacillus cereus group</taxon>
    </lineage>
</organism>
<keyword evidence="3" id="KW-1185">Reference proteome</keyword>
<protein>
    <recommendedName>
        <fullName evidence="4">Group-specific protein</fullName>
    </recommendedName>
</protein>
<dbReference type="RefSeq" id="WP_034640207.1">
    <property type="nucleotide sequence ID" value="NZ_CBCSJC010000017.1"/>
</dbReference>
<evidence type="ECO:0000313" key="3">
    <source>
        <dbReference type="Proteomes" id="UP000027822"/>
    </source>
</evidence>
<dbReference type="EMBL" id="JOTN01000012">
    <property type="protein sequence ID" value="KEK18647.1"/>
    <property type="molecule type" value="Genomic_DNA"/>
</dbReference>
<accession>A0A073JWQ2</accession>
<keyword evidence="1" id="KW-0812">Transmembrane</keyword>
<sequence>MPKHTVFGKLFVGFGLVAIFLGLCMANVISDVPLFQGEHKNLGIAIVVLGVISMIVSNFFKIRKLNNAL</sequence>
<keyword evidence="1" id="KW-0472">Membrane</keyword>
<evidence type="ECO:0000256" key="1">
    <source>
        <dbReference type="SAM" id="Phobius"/>
    </source>
</evidence>
<reference evidence="2 3" key="1">
    <citation type="submission" date="2014-06" db="EMBL/GenBank/DDBJ databases">
        <title>Draft genome sequence of Bacillus manliponensis JCM 15802 (MCCC 1A00708).</title>
        <authorList>
            <person name="Lai Q."/>
            <person name="Liu Y."/>
            <person name="Shao Z."/>
        </authorList>
    </citation>
    <scope>NUCLEOTIDE SEQUENCE [LARGE SCALE GENOMIC DNA]</scope>
    <source>
        <strain evidence="2 3">JCM 15802</strain>
    </source>
</reference>
<evidence type="ECO:0000313" key="2">
    <source>
        <dbReference type="EMBL" id="KEK18647.1"/>
    </source>
</evidence>